<dbReference type="KEGG" id="min:Minf_2053"/>
<sequence>MTGKERAKCYGKMILTLKSLAWDSWAFYGVPPALRKGSQLVESVLFRPAWASGCIICPGPIKEGMNSRALSRSTKVLLLVYLSQRDLFLGFAGLSGGFDLLLLLEKEKNWI</sequence>
<name>B3DZ15_METI4</name>
<dbReference type="Proteomes" id="UP000009149">
    <property type="component" value="Chromosome"/>
</dbReference>
<protein>
    <submittedName>
        <fullName evidence="1">Uncharacterized protein</fullName>
    </submittedName>
</protein>
<dbReference type="AlphaFoldDB" id="B3DZ15"/>
<evidence type="ECO:0000313" key="2">
    <source>
        <dbReference type="Proteomes" id="UP000009149"/>
    </source>
</evidence>
<proteinExistence type="predicted"/>
<dbReference type="STRING" id="481448.Minf_2053"/>
<dbReference type="HOGENOM" id="CLU_2155375_0_0_0"/>
<accession>B3DZ15</accession>
<organism evidence="1 2">
    <name type="scientific">Methylacidiphilum infernorum (isolate V4)</name>
    <name type="common">Methylokorus infernorum (strain V4)</name>
    <dbReference type="NCBI Taxonomy" id="481448"/>
    <lineage>
        <taxon>Bacteria</taxon>
        <taxon>Pseudomonadati</taxon>
        <taxon>Verrucomicrobiota</taxon>
        <taxon>Methylacidiphilae</taxon>
        <taxon>Methylacidiphilales</taxon>
        <taxon>Methylacidiphilaceae</taxon>
        <taxon>Methylacidiphilum (ex Ratnadevi et al. 2023)</taxon>
    </lineage>
</organism>
<gene>
    <name evidence="1" type="ordered locus">Minf_2053</name>
</gene>
<dbReference type="EMBL" id="CP000975">
    <property type="protein sequence ID" value="ACD84107.1"/>
    <property type="molecule type" value="Genomic_DNA"/>
</dbReference>
<reference evidence="1 2" key="1">
    <citation type="journal article" date="2008" name="Biol. Direct">
        <title>Complete genome sequence of the extremely acidophilic methanotroph isolate V4, Methylacidiphilum infernorum, a representative of the bacterial phylum Verrucomicrobia.</title>
        <authorList>
            <person name="Hou S."/>
            <person name="Makarova K.S."/>
            <person name="Saw J.H."/>
            <person name="Senin P."/>
            <person name="Ly B.V."/>
            <person name="Zhou Z."/>
            <person name="Ren Y."/>
            <person name="Wang J."/>
            <person name="Galperin M.Y."/>
            <person name="Omelchenko M.V."/>
            <person name="Wolf Y.I."/>
            <person name="Yutin N."/>
            <person name="Koonin E.V."/>
            <person name="Stott M.B."/>
            <person name="Mountain B.W."/>
            <person name="Crowe M.A."/>
            <person name="Smirnova A.V."/>
            <person name="Dunfield P.F."/>
            <person name="Feng L."/>
            <person name="Wang L."/>
            <person name="Alam M."/>
        </authorList>
    </citation>
    <scope>NUCLEOTIDE SEQUENCE [LARGE SCALE GENOMIC DNA]</scope>
    <source>
        <strain evidence="2">Isolate V4</strain>
    </source>
</reference>
<evidence type="ECO:0000313" key="1">
    <source>
        <dbReference type="EMBL" id="ACD84107.1"/>
    </source>
</evidence>